<dbReference type="PRINTS" id="PR00909">
    <property type="entry name" value="SPERMDNBNDNG"/>
</dbReference>
<dbReference type="InterPro" id="IPR001188">
    <property type="entry name" value="Sperm_putr-bd"/>
</dbReference>
<feature type="compositionally biased region" description="Acidic residues" evidence="5">
    <location>
        <begin position="41"/>
        <end position="62"/>
    </location>
</feature>
<dbReference type="AlphaFoldDB" id="A0A9D0ZLK2"/>
<dbReference type="EMBL" id="DVFZ01000070">
    <property type="protein sequence ID" value="HIQ82878.1"/>
    <property type="molecule type" value="Genomic_DNA"/>
</dbReference>
<evidence type="ECO:0000313" key="7">
    <source>
        <dbReference type="EMBL" id="HIQ82878.1"/>
    </source>
</evidence>
<feature type="compositionally biased region" description="Low complexity" evidence="5">
    <location>
        <begin position="99"/>
        <end position="108"/>
    </location>
</feature>
<evidence type="ECO:0000256" key="3">
    <source>
        <dbReference type="ARBA" id="ARBA00022729"/>
    </source>
</evidence>
<feature type="chain" id="PRO_5038736611" evidence="6">
    <location>
        <begin position="23"/>
        <end position="538"/>
    </location>
</feature>
<feature type="compositionally biased region" description="Acidic residues" evidence="5">
    <location>
        <begin position="112"/>
        <end position="199"/>
    </location>
</feature>
<dbReference type="CDD" id="cd13590">
    <property type="entry name" value="PBP2_PotD_PotF_like"/>
    <property type="match status" value="1"/>
</dbReference>
<evidence type="ECO:0000313" key="8">
    <source>
        <dbReference type="Proteomes" id="UP000824260"/>
    </source>
</evidence>
<organism evidence="7 8">
    <name type="scientific">Candidatus Pullichristensenella stercorigallinarum</name>
    <dbReference type="NCBI Taxonomy" id="2840909"/>
    <lineage>
        <taxon>Bacteria</taxon>
        <taxon>Bacillati</taxon>
        <taxon>Bacillota</taxon>
        <taxon>Clostridia</taxon>
        <taxon>Candidatus Pullichristensenella</taxon>
    </lineage>
</organism>
<evidence type="ECO:0000256" key="4">
    <source>
        <dbReference type="ARBA" id="ARBA00022764"/>
    </source>
</evidence>
<feature type="compositionally biased region" description="Acidic residues" evidence="5">
    <location>
        <begin position="69"/>
        <end position="98"/>
    </location>
</feature>
<dbReference type="Pfam" id="PF13416">
    <property type="entry name" value="SBP_bac_8"/>
    <property type="match status" value="1"/>
</dbReference>
<dbReference type="GO" id="GO:0019808">
    <property type="term" value="F:polyamine binding"/>
    <property type="evidence" value="ECO:0007669"/>
    <property type="project" value="InterPro"/>
</dbReference>
<dbReference type="SUPFAM" id="SSF53850">
    <property type="entry name" value="Periplasmic binding protein-like II"/>
    <property type="match status" value="1"/>
</dbReference>
<gene>
    <name evidence="7" type="ORF">IAA52_07215</name>
</gene>
<feature type="region of interest" description="Disordered" evidence="5">
    <location>
        <begin position="27"/>
        <end position="212"/>
    </location>
</feature>
<reference evidence="7" key="1">
    <citation type="submission" date="2020-10" db="EMBL/GenBank/DDBJ databases">
        <authorList>
            <person name="Gilroy R."/>
        </authorList>
    </citation>
    <scope>NUCLEOTIDE SEQUENCE</scope>
    <source>
        <strain evidence="7">ChiSjej6B24-2974</strain>
    </source>
</reference>
<accession>A0A9D0ZLK2</accession>
<protein>
    <submittedName>
        <fullName evidence="7">Spermidine/putrescine ABC transporter substrate-binding protein</fullName>
    </submittedName>
</protein>
<feature type="signal peptide" evidence="6">
    <location>
        <begin position="1"/>
        <end position="22"/>
    </location>
</feature>
<keyword evidence="4" id="KW-0574">Periplasm</keyword>
<feature type="compositionally biased region" description="Low complexity" evidence="5">
    <location>
        <begin position="30"/>
        <end position="40"/>
    </location>
</feature>
<dbReference type="PANTHER" id="PTHR30222:SF17">
    <property type="entry name" value="SPERMIDINE_PUTRESCINE-BINDING PERIPLASMIC PROTEIN"/>
    <property type="match status" value="1"/>
</dbReference>
<dbReference type="PANTHER" id="PTHR30222">
    <property type="entry name" value="SPERMIDINE/PUTRESCINE-BINDING PERIPLASMIC PROTEIN"/>
    <property type="match status" value="1"/>
</dbReference>
<evidence type="ECO:0000256" key="1">
    <source>
        <dbReference type="ARBA" id="ARBA00004418"/>
    </source>
</evidence>
<keyword evidence="3 6" id="KW-0732">Signal</keyword>
<evidence type="ECO:0000256" key="6">
    <source>
        <dbReference type="SAM" id="SignalP"/>
    </source>
</evidence>
<dbReference type="GO" id="GO:0015846">
    <property type="term" value="P:polyamine transport"/>
    <property type="evidence" value="ECO:0007669"/>
    <property type="project" value="InterPro"/>
</dbReference>
<evidence type="ECO:0000256" key="2">
    <source>
        <dbReference type="ARBA" id="ARBA00022448"/>
    </source>
</evidence>
<sequence>MKKTRLALIALLVLSLLVAAFATGCSNQSEPAATEAPTVEATEEPTEGPTEEATEAPTEEVTEAPTEAPTEEATEAPTEEPAEAPAEEATEEPAEASAEEAAPAVAARSVEEPAEEATEEPAEEATEEPAEEATEEPAEEATEEPTEEVTEEPTEEATEEPTEEVTEEPAEEATEEPTEEATEEPAEEATEEPAEEDAAAETAAVTEEPAEQPYAGTTLTVYNWYDYIDPAVIDLFEEETGITVEYVNFTTNEEMYTKLEATPGAYDVIFPSDYIIERLVNDGMLAELNYDNMPNAAGLMEWLKTPDYDEGGTHSVAYMWGTVGYLYNTTMVDRELTSWDDMFSEEFVGEVLMMNSVRDTLGVALKSLGYSMNSVERSELEEARDKLIEQKRSGVCAGYLVDEIKDKMVAGEATIGLVWSGDALYAMEKNEDLAYCVPEEGSNIWVDAMCVPAASQNKEAAECFIDFMCRPDIARMNMDYIYYSTPIQAVVDGMSEEEAANEVLNPPQDVVDRCEFFLDVSDHMDLYEEIWMDVRTAN</sequence>
<comment type="subcellular location">
    <subcellularLocation>
        <location evidence="1">Periplasm</location>
    </subcellularLocation>
</comment>
<comment type="caution">
    <text evidence="7">The sequence shown here is derived from an EMBL/GenBank/DDBJ whole genome shotgun (WGS) entry which is preliminary data.</text>
</comment>
<proteinExistence type="predicted"/>
<dbReference type="GO" id="GO:0042597">
    <property type="term" value="C:periplasmic space"/>
    <property type="evidence" value="ECO:0007669"/>
    <property type="project" value="UniProtKB-SubCell"/>
</dbReference>
<name>A0A9D0ZLK2_9FIRM</name>
<dbReference type="Proteomes" id="UP000824260">
    <property type="component" value="Unassembled WGS sequence"/>
</dbReference>
<dbReference type="Gene3D" id="3.40.190.10">
    <property type="entry name" value="Periplasmic binding protein-like II"/>
    <property type="match status" value="2"/>
</dbReference>
<evidence type="ECO:0000256" key="5">
    <source>
        <dbReference type="SAM" id="MobiDB-lite"/>
    </source>
</evidence>
<keyword evidence="2" id="KW-0813">Transport</keyword>
<reference evidence="7" key="2">
    <citation type="journal article" date="2021" name="PeerJ">
        <title>Extensive microbial diversity within the chicken gut microbiome revealed by metagenomics and culture.</title>
        <authorList>
            <person name="Gilroy R."/>
            <person name="Ravi A."/>
            <person name="Getino M."/>
            <person name="Pursley I."/>
            <person name="Horton D.L."/>
            <person name="Alikhan N.F."/>
            <person name="Baker D."/>
            <person name="Gharbi K."/>
            <person name="Hall N."/>
            <person name="Watson M."/>
            <person name="Adriaenssens E.M."/>
            <person name="Foster-Nyarko E."/>
            <person name="Jarju S."/>
            <person name="Secka A."/>
            <person name="Antonio M."/>
            <person name="Oren A."/>
            <person name="Chaudhuri R.R."/>
            <person name="La Ragione R."/>
            <person name="Hildebrand F."/>
            <person name="Pallen M.J."/>
        </authorList>
    </citation>
    <scope>NUCLEOTIDE SEQUENCE</scope>
    <source>
        <strain evidence="7">ChiSjej6B24-2974</strain>
    </source>
</reference>
<dbReference type="InterPro" id="IPR006059">
    <property type="entry name" value="SBP"/>
</dbReference>
<dbReference type="PROSITE" id="PS51257">
    <property type="entry name" value="PROKAR_LIPOPROTEIN"/>
    <property type="match status" value="1"/>
</dbReference>